<feature type="compositionally biased region" description="Low complexity" evidence="1">
    <location>
        <begin position="66"/>
        <end position="81"/>
    </location>
</feature>
<evidence type="ECO:0000313" key="4">
    <source>
        <dbReference type="Proteomes" id="UP001500729"/>
    </source>
</evidence>
<feature type="compositionally biased region" description="Basic and acidic residues" evidence="1">
    <location>
        <begin position="280"/>
        <end position="291"/>
    </location>
</feature>
<gene>
    <name evidence="3" type="ORF">GCM10009533_06460</name>
</gene>
<name>A0ABP3LZQ3_SACER</name>
<keyword evidence="2" id="KW-1133">Transmembrane helix</keyword>
<dbReference type="RefSeq" id="WP_011874350.1">
    <property type="nucleotide sequence ID" value="NZ_BAAAGS010000003.1"/>
</dbReference>
<evidence type="ECO:0000256" key="1">
    <source>
        <dbReference type="SAM" id="MobiDB-lite"/>
    </source>
</evidence>
<feature type="region of interest" description="Disordered" evidence="1">
    <location>
        <begin position="1"/>
        <end position="148"/>
    </location>
</feature>
<keyword evidence="4" id="KW-1185">Reference proteome</keyword>
<keyword evidence="2" id="KW-0812">Transmembrane</keyword>
<proteinExistence type="predicted"/>
<feature type="compositionally biased region" description="Acidic residues" evidence="1">
    <location>
        <begin position="82"/>
        <end position="98"/>
    </location>
</feature>
<comment type="caution">
    <text evidence="3">The sequence shown here is derived from an EMBL/GenBank/DDBJ whole genome shotgun (WGS) entry which is preliminary data.</text>
</comment>
<keyword evidence="2" id="KW-0472">Membrane</keyword>
<evidence type="ECO:0008006" key="5">
    <source>
        <dbReference type="Google" id="ProtNLM"/>
    </source>
</evidence>
<feature type="transmembrane region" description="Helical" evidence="2">
    <location>
        <begin position="156"/>
        <end position="179"/>
    </location>
</feature>
<organism evidence="3 4">
    <name type="scientific">Saccharopolyspora erythraea</name>
    <name type="common">Streptomyces erythraeus</name>
    <dbReference type="NCBI Taxonomy" id="1836"/>
    <lineage>
        <taxon>Bacteria</taxon>
        <taxon>Bacillati</taxon>
        <taxon>Actinomycetota</taxon>
        <taxon>Actinomycetes</taxon>
        <taxon>Pseudonocardiales</taxon>
        <taxon>Pseudonocardiaceae</taxon>
        <taxon>Saccharopolyspora</taxon>
    </lineage>
</organism>
<protein>
    <recommendedName>
        <fullName evidence="5">DUF4878 domain-containing protein</fullName>
    </recommendedName>
</protein>
<feature type="compositionally biased region" description="Acidic residues" evidence="1">
    <location>
        <begin position="51"/>
        <end position="65"/>
    </location>
</feature>
<evidence type="ECO:0000256" key="2">
    <source>
        <dbReference type="SAM" id="Phobius"/>
    </source>
</evidence>
<reference evidence="4" key="1">
    <citation type="journal article" date="2019" name="Int. J. Syst. Evol. Microbiol.">
        <title>The Global Catalogue of Microorganisms (GCM) 10K type strain sequencing project: providing services to taxonomists for standard genome sequencing and annotation.</title>
        <authorList>
            <consortium name="The Broad Institute Genomics Platform"/>
            <consortium name="The Broad Institute Genome Sequencing Center for Infectious Disease"/>
            <person name="Wu L."/>
            <person name="Ma J."/>
        </authorList>
    </citation>
    <scope>NUCLEOTIDE SEQUENCE [LARGE SCALE GENOMIC DNA]</scope>
    <source>
        <strain evidence="4">JCM 10303</strain>
    </source>
</reference>
<sequence length="291" mass="30693">MTPAPQEPGRDGSEEPENPGGSDNSGEQPEASGEQPDNQAADSEEHPTPAESEEPQDADQQDDDQQAAGEQGIDQQAADQQDANEQDANEQDANEQDANEQGADQHEADQQGADQQGADQQDANEQGTDQQGTDQHEADQAGEADAVPAGKRKTGLVVGIAAAVLVLAGGAAAGYVYLWGASAQSVAEDYAALATQETQDPRSVTAESYRPFVCSQVMPAIEQLQQEKNEFLKVAQPQDLEQLRAVKTSVKSVQENGDSGTAALESTIPGQPPQSTNLKLTKEDGDWKLCA</sequence>
<dbReference type="EMBL" id="BAAAGS010000003">
    <property type="protein sequence ID" value="GAA0510334.1"/>
    <property type="molecule type" value="Genomic_DNA"/>
</dbReference>
<feature type="region of interest" description="Disordered" evidence="1">
    <location>
        <begin position="251"/>
        <end position="291"/>
    </location>
</feature>
<accession>A0ABP3LZQ3</accession>
<evidence type="ECO:0000313" key="3">
    <source>
        <dbReference type="EMBL" id="GAA0510334.1"/>
    </source>
</evidence>
<feature type="compositionally biased region" description="Low complexity" evidence="1">
    <location>
        <begin position="110"/>
        <end position="127"/>
    </location>
</feature>
<dbReference type="Proteomes" id="UP001500729">
    <property type="component" value="Unassembled WGS sequence"/>
</dbReference>